<evidence type="ECO:0000313" key="2">
    <source>
        <dbReference type="EMBL" id="PIU37517.1"/>
    </source>
</evidence>
<dbReference type="Proteomes" id="UP000230184">
    <property type="component" value="Unassembled WGS sequence"/>
</dbReference>
<dbReference type="EMBL" id="PEWY01000012">
    <property type="protein sequence ID" value="PIU37517.1"/>
    <property type="molecule type" value="Genomic_DNA"/>
</dbReference>
<protein>
    <submittedName>
        <fullName evidence="2">Uncharacterized protein</fullName>
    </submittedName>
</protein>
<sequence>MKLKIALLVIFGLLVFSPLLTKAELPTGQIDVREKRQEMIKEVQNTRQNIKENILEQKEKRETFRETLQAEREDRKKKIGEMKETFKRERENFKEKIKTIRDERKKLLTEKIDNRMSTVNKNQTDRMTKALERLTEHIDKLEEKGADVATARTAISIALANVEEQAGKDYVFTITDERNLGTSVKASYDLLKQDLRSVQALLVKAKEAVVEAYKTAKTLKKITPTPTVVAP</sequence>
<keyword evidence="1" id="KW-0175">Coiled coil</keyword>
<organism evidence="2 3">
    <name type="scientific">Candidatus Roizmanbacteria bacterium CG07_land_8_20_14_0_80_34_15</name>
    <dbReference type="NCBI Taxonomy" id="1974849"/>
    <lineage>
        <taxon>Bacteria</taxon>
        <taxon>Candidatus Roizmaniibacteriota</taxon>
    </lineage>
</organism>
<gene>
    <name evidence="2" type="ORF">COT02_00410</name>
</gene>
<feature type="coiled-coil region" evidence="1">
    <location>
        <begin position="33"/>
        <end position="151"/>
    </location>
</feature>
<evidence type="ECO:0000313" key="3">
    <source>
        <dbReference type="Proteomes" id="UP000230184"/>
    </source>
</evidence>
<reference evidence="3" key="1">
    <citation type="submission" date="2017-09" db="EMBL/GenBank/DDBJ databases">
        <title>Depth-based differentiation of microbial function through sediment-hosted aquifers and enrichment of novel symbionts in the deep terrestrial subsurface.</title>
        <authorList>
            <person name="Probst A.J."/>
            <person name="Ladd B."/>
            <person name="Jarett J.K."/>
            <person name="Geller-Mcgrath D.E."/>
            <person name="Sieber C.M.K."/>
            <person name="Emerson J.B."/>
            <person name="Anantharaman K."/>
            <person name="Thomas B.C."/>
            <person name="Malmstrom R."/>
            <person name="Stieglmeier M."/>
            <person name="Klingl A."/>
            <person name="Woyke T."/>
            <person name="Ryan C.M."/>
            <person name="Banfield J.F."/>
        </authorList>
    </citation>
    <scope>NUCLEOTIDE SEQUENCE [LARGE SCALE GENOMIC DNA]</scope>
</reference>
<name>A0A2M6YVI4_9BACT</name>
<proteinExistence type="predicted"/>
<dbReference type="AlphaFoldDB" id="A0A2M6YVI4"/>
<evidence type="ECO:0000256" key="1">
    <source>
        <dbReference type="SAM" id="Coils"/>
    </source>
</evidence>
<comment type="caution">
    <text evidence="2">The sequence shown here is derived from an EMBL/GenBank/DDBJ whole genome shotgun (WGS) entry which is preliminary data.</text>
</comment>
<accession>A0A2M6YVI4</accession>